<dbReference type="EMBL" id="JAPKNK010000002">
    <property type="protein sequence ID" value="MCX5569152.1"/>
    <property type="molecule type" value="Genomic_DNA"/>
</dbReference>
<dbReference type="PANTHER" id="PTHR46211:SF1">
    <property type="entry name" value="GLYCEROPHOSPHODIESTER PHOSPHODIESTERASE, CYTOPLASMIC"/>
    <property type="match status" value="1"/>
</dbReference>
<evidence type="ECO:0000259" key="1">
    <source>
        <dbReference type="PROSITE" id="PS51704"/>
    </source>
</evidence>
<evidence type="ECO:0000313" key="3">
    <source>
        <dbReference type="Proteomes" id="UP001144805"/>
    </source>
</evidence>
<accession>A0A9X3E1Y5</accession>
<dbReference type="InterPro" id="IPR030395">
    <property type="entry name" value="GP_PDE_dom"/>
</dbReference>
<protein>
    <submittedName>
        <fullName evidence="2">Glycerophosphodiester phosphodiesterase family protein</fullName>
    </submittedName>
</protein>
<sequence length="256" mass="27628">MSSPNSTAAPAWLTARPIAHRAYHDAASGRVENTLSAVRAAIDRNFAIEVDLQLTADGAVVVFHDDTVDRLLQASGRVDAMSLASLKATAFRQGGDTVPTLAELLETVAGKVPLVIELKSNFDGNRRLEAAVAPILAAYAGPAVVMSFDPDSMAVMQWLLPSIPRGIVADRYTDLDEWGYLTPRQRFALRNLSAVPKVGAGFVSYDLNGLPSFAPSMVRAGGLPLITWTVRTREQAEKARLYTDQITFEGFDPDQG</sequence>
<dbReference type="InterPro" id="IPR017946">
    <property type="entry name" value="PLC-like_Pdiesterase_TIM-brl"/>
</dbReference>
<evidence type="ECO:0000313" key="2">
    <source>
        <dbReference type="EMBL" id="MCX5569152.1"/>
    </source>
</evidence>
<reference evidence="2" key="1">
    <citation type="submission" date="2022-11" db="EMBL/GenBank/DDBJ databases">
        <title>Biodiversity and phylogenetic relationships of bacteria.</title>
        <authorList>
            <person name="Machado R.A.R."/>
            <person name="Bhat A."/>
            <person name="Loulou A."/>
            <person name="Kallel S."/>
        </authorList>
    </citation>
    <scope>NUCLEOTIDE SEQUENCE</scope>
    <source>
        <strain evidence="2">K-TC2</strain>
    </source>
</reference>
<dbReference type="PROSITE" id="PS51704">
    <property type="entry name" value="GP_PDE"/>
    <property type="match status" value="1"/>
</dbReference>
<dbReference type="GO" id="GO:0008081">
    <property type="term" value="F:phosphoric diester hydrolase activity"/>
    <property type="evidence" value="ECO:0007669"/>
    <property type="project" value="InterPro"/>
</dbReference>
<dbReference type="RefSeq" id="WP_266338102.1">
    <property type="nucleotide sequence ID" value="NZ_JAPKNK010000002.1"/>
</dbReference>
<dbReference type="PANTHER" id="PTHR46211">
    <property type="entry name" value="GLYCEROPHOSPHORYL DIESTER PHOSPHODIESTERASE"/>
    <property type="match status" value="1"/>
</dbReference>
<proteinExistence type="predicted"/>
<organism evidence="2 3">
    <name type="scientific">Kaistia nematophila</name>
    <dbReference type="NCBI Taxonomy" id="2994654"/>
    <lineage>
        <taxon>Bacteria</taxon>
        <taxon>Pseudomonadati</taxon>
        <taxon>Pseudomonadota</taxon>
        <taxon>Alphaproteobacteria</taxon>
        <taxon>Hyphomicrobiales</taxon>
        <taxon>Kaistiaceae</taxon>
        <taxon>Kaistia</taxon>
    </lineage>
</organism>
<dbReference type="Pfam" id="PF03009">
    <property type="entry name" value="GDPD"/>
    <property type="match status" value="1"/>
</dbReference>
<feature type="domain" description="GP-PDE" evidence="1">
    <location>
        <begin position="15"/>
        <end position="256"/>
    </location>
</feature>
<name>A0A9X3E1Y5_9HYPH</name>
<dbReference type="AlphaFoldDB" id="A0A9X3E1Y5"/>
<dbReference type="Gene3D" id="3.20.20.190">
    <property type="entry name" value="Phosphatidylinositol (PI) phosphodiesterase"/>
    <property type="match status" value="1"/>
</dbReference>
<dbReference type="Proteomes" id="UP001144805">
    <property type="component" value="Unassembled WGS sequence"/>
</dbReference>
<keyword evidence="3" id="KW-1185">Reference proteome</keyword>
<comment type="caution">
    <text evidence="2">The sequence shown here is derived from an EMBL/GenBank/DDBJ whole genome shotgun (WGS) entry which is preliminary data.</text>
</comment>
<dbReference type="GO" id="GO:0006629">
    <property type="term" value="P:lipid metabolic process"/>
    <property type="evidence" value="ECO:0007669"/>
    <property type="project" value="InterPro"/>
</dbReference>
<dbReference type="SUPFAM" id="SSF51695">
    <property type="entry name" value="PLC-like phosphodiesterases"/>
    <property type="match status" value="1"/>
</dbReference>
<gene>
    <name evidence="2" type="ORF">OSH07_08090</name>
</gene>